<dbReference type="InterPro" id="IPR005119">
    <property type="entry name" value="LysR_subst-bd"/>
</dbReference>
<dbReference type="PROSITE" id="PS50931">
    <property type="entry name" value="HTH_LYSR"/>
    <property type="match status" value="1"/>
</dbReference>
<dbReference type="STRING" id="1616788.AR543_07810"/>
<feature type="domain" description="HTH lysR-type" evidence="6">
    <location>
        <begin position="1"/>
        <end position="58"/>
    </location>
</feature>
<dbReference type="RefSeq" id="WP_060533298.1">
    <property type="nucleotide sequence ID" value="NZ_CP013023.1"/>
</dbReference>
<dbReference type="Proteomes" id="UP000078148">
    <property type="component" value="Chromosome"/>
</dbReference>
<comment type="similarity">
    <text evidence="1">Belongs to the LysR transcriptional regulatory family.</text>
</comment>
<dbReference type="Pfam" id="PF00126">
    <property type="entry name" value="HTH_1"/>
    <property type="match status" value="1"/>
</dbReference>
<feature type="coiled-coil region" evidence="5">
    <location>
        <begin position="68"/>
        <end position="95"/>
    </location>
</feature>
<proteinExistence type="inferred from homology"/>
<name>A0A172ZE65_9BACL</name>
<evidence type="ECO:0000256" key="2">
    <source>
        <dbReference type="ARBA" id="ARBA00023015"/>
    </source>
</evidence>
<dbReference type="AlphaFoldDB" id="A0A172ZE65"/>
<dbReference type="PANTHER" id="PTHR30346">
    <property type="entry name" value="TRANSCRIPTIONAL DUAL REGULATOR HCAR-RELATED"/>
    <property type="match status" value="1"/>
</dbReference>
<evidence type="ECO:0000259" key="6">
    <source>
        <dbReference type="PROSITE" id="PS50931"/>
    </source>
</evidence>
<dbReference type="InterPro" id="IPR000847">
    <property type="entry name" value="LysR_HTH_N"/>
</dbReference>
<dbReference type="GO" id="GO:0032993">
    <property type="term" value="C:protein-DNA complex"/>
    <property type="evidence" value="ECO:0007669"/>
    <property type="project" value="TreeGrafter"/>
</dbReference>
<evidence type="ECO:0000256" key="1">
    <source>
        <dbReference type="ARBA" id="ARBA00009437"/>
    </source>
</evidence>
<keyword evidence="4" id="KW-0804">Transcription</keyword>
<dbReference type="GO" id="GO:0003700">
    <property type="term" value="F:DNA-binding transcription factor activity"/>
    <property type="evidence" value="ECO:0007669"/>
    <property type="project" value="InterPro"/>
</dbReference>
<dbReference type="PANTHER" id="PTHR30346:SF28">
    <property type="entry name" value="HTH-TYPE TRANSCRIPTIONAL REGULATOR CYNR"/>
    <property type="match status" value="1"/>
</dbReference>
<protein>
    <submittedName>
        <fullName evidence="7">LysR family transcriptional regulator</fullName>
    </submittedName>
</protein>
<evidence type="ECO:0000313" key="8">
    <source>
        <dbReference type="Proteomes" id="UP000078148"/>
    </source>
</evidence>
<dbReference type="FunFam" id="1.10.10.10:FF:000001">
    <property type="entry name" value="LysR family transcriptional regulator"/>
    <property type="match status" value="1"/>
</dbReference>
<dbReference type="KEGG" id="pbv:AR543_07810"/>
<reference evidence="8" key="1">
    <citation type="submission" date="2015-10" db="EMBL/GenBank/DDBJ databases">
        <title>Genome of Paenibacillus bovis sp. nov.</title>
        <authorList>
            <person name="Wu Z."/>
            <person name="Gao C."/>
            <person name="Liu Z."/>
            <person name="Zheng H."/>
        </authorList>
    </citation>
    <scope>NUCLEOTIDE SEQUENCE [LARGE SCALE GENOMIC DNA]</scope>
    <source>
        <strain evidence="8">BD3526</strain>
    </source>
</reference>
<keyword evidence="5" id="KW-0175">Coiled coil</keyword>
<gene>
    <name evidence="7" type="ORF">AR543_07810</name>
</gene>
<dbReference type="GO" id="GO:0003677">
    <property type="term" value="F:DNA binding"/>
    <property type="evidence" value="ECO:0007669"/>
    <property type="project" value="UniProtKB-KW"/>
</dbReference>
<evidence type="ECO:0000313" key="7">
    <source>
        <dbReference type="EMBL" id="ANF95918.1"/>
    </source>
</evidence>
<keyword evidence="3" id="KW-0238">DNA-binding</keyword>
<dbReference type="EMBL" id="CP013023">
    <property type="protein sequence ID" value="ANF95918.1"/>
    <property type="molecule type" value="Genomic_DNA"/>
</dbReference>
<dbReference type="CDD" id="cd05466">
    <property type="entry name" value="PBP2_LTTR_substrate"/>
    <property type="match status" value="1"/>
</dbReference>
<dbReference type="PRINTS" id="PR00039">
    <property type="entry name" value="HTHLYSR"/>
</dbReference>
<accession>A0A172ZE65</accession>
<evidence type="ECO:0000256" key="3">
    <source>
        <dbReference type="ARBA" id="ARBA00023125"/>
    </source>
</evidence>
<dbReference type="Gene3D" id="3.40.190.290">
    <property type="match status" value="1"/>
</dbReference>
<keyword evidence="2" id="KW-0805">Transcription regulation</keyword>
<evidence type="ECO:0000256" key="4">
    <source>
        <dbReference type="ARBA" id="ARBA00023163"/>
    </source>
</evidence>
<keyword evidence="8" id="KW-1185">Reference proteome</keyword>
<dbReference type="SUPFAM" id="SSF46785">
    <property type="entry name" value="Winged helix' DNA-binding domain"/>
    <property type="match status" value="1"/>
</dbReference>
<dbReference type="Gene3D" id="1.10.10.10">
    <property type="entry name" value="Winged helix-like DNA-binding domain superfamily/Winged helix DNA-binding domain"/>
    <property type="match status" value="1"/>
</dbReference>
<dbReference type="SUPFAM" id="SSF53850">
    <property type="entry name" value="Periplasmic binding protein-like II"/>
    <property type="match status" value="1"/>
</dbReference>
<dbReference type="InterPro" id="IPR036388">
    <property type="entry name" value="WH-like_DNA-bd_sf"/>
</dbReference>
<evidence type="ECO:0000256" key="5">
    <source>
        <dbReference type="SAM" id="Coils"/>
    </source>
</evidence>
<dbReference type="InterPro" id="IPR036390">
    <property type="entry name" value="WH_DNA-bd_sf"/>
</dbReference>
<organism evidence="7 8">
    <name type="scientific">Paenibacillus bovis</name>
    <dbReference type="NCBI Taxonomy" id="1616788"/>
    <lineage>
        <taxon>Bacteria</taxon>
        <taxon>Bacillati</taxon>
        <taxon>Bacillota</taxon>
        <taxon>Bacilli</taxon>
        <taxon>Bacillales</taxon>
        <taxon>Paenibacillaceae</taxon>
        <taxon>Paenibacillus</taxon>
    </lineage>
</organism>
<dbReference type="OrthoDB" id="9803735at2"/>
<dbReference type="Pfam" id="PF03466">
    <property type="entry name" value="LysR_substrate"/>
    <property type="match status" value="1"/>
</dbReference>
<sequence length="295" mass="33598">MELLQLKYFQTAAYTEHISKAAAQLNIAQPSLSLTIKRLENELGTSLFIRKGRNIQLSASGKILLKHVDRIFMELENAQKEIQSEEQLITNTIRISISNPRFLSRLITEYINRYPDAQVQQGIKMKSDIISCLKKGEIDLGIAGHPTEDEEIESCLLVDEDIVLVLPVNHRLAGQSELSLAEVAHEPFISLADNEEYSEFIKNLCEQAGFVPNSIFEVDSYLLSEIIKVNQGVTLLPISVCRQLQLDYVQIADLSPSYSVSLFWVRDKWLSDAASSFRDFIIQYYRDNHDMFKLP</sequence>
<reference evidence="7 8" key="2">
    <citation type="journal article" date="2016" name="Int. J. Syst. Evol. Microbiol.">
        <title>Paenibacillus bovis sp. nov., isolated from raw yak (Bos grunniens) milk.</title>
        <authorList>
            <person name="Gao C."/>
            <person name="Han J."/>
            <person name="Liu Z."/>
            <person name="Xu X."/>
            <person name="Hang F."/>
            <person name="Wu Z."/>
        </authorList>
    </citation>
    <scope>NUCLEOTIDE SEQUENCE [LARGE SCALE GENOMIC DNA]</scope>
    <source>
        <strain evidence="7 8">BD3526</strain>
    </source>
</reference>